<dbReference type="AlphaFoldDB" id="A0AAD8UX52"/>
<gene>
    <name evidence="4" type="ORF">QYE76_008154</name>
</gene>
<comment type="caution">
    <text evidence="4">The sequence shown here is derived from an EMBL/GenBank/DDBJ whole genome shotgun (WGS) entry which is preliminary data.</text>
</comment>
<reference evidence="4" key="1">
    <citation type="submission" date="2023-07" db="EMBL/GenBank/DDBJ databases">
        <title>A chromosome-level genome assembly of Lolium multiflorum.</title>
        <authorList>
            <person name="Chen Y."/>
            <person name="Copetti D."/>
            <person name="Kolliker R."/>
            <person name="Studer B."/>
        </authorList>
    </citation>
    <scope>NUCLEOTIDE SEQUENCE</scope>
    <source>
        <strain evidence="4">02402/16</strain>
        <tissue evidence="4">Leaf</tissue>
    </source>
</reference>
<keyword evidence="1" id="KW-0175">Coiled coil</keyword>
<organism evidence="4 5">
    <name type="scientific">Lolium multiflorum</name>
    <name type="common">Italian ryegrass</name>
    <name type="synonym">Lolium perenne subsp. multiflorum</name>
    <dbReference type="NCBI Taxonomy" id="4521"/>
    <lineage>
        <taxon>Eukaryota</taxon>
        <taxon>Viridiplantae</taxon>
        <taxon>Streptophyta</taxon>
        <taxon>Embryophyta</taxon>
        <taxon>Tracheophyta</taxon>
        <taxon>Spermatophyta</taxon>
        <taxon>Magnoliopsida</taxon>
        <taxon>Liliopsida</taxon>
        <taxon>Poales</taxon>
        <taxon>Poaceae</taxon>
        <taxon>BOP clade</taxon>
        <taxon>Pooideae</taxon>
        <taxon>Poodae</taxon>
        <taxon>Poeae</taxon>
        <taxon>Poeae Chloroplast Group 2 (Poeae type)</taxon>
        <taxon>Loliodinae</taxon>
        <taxon>Loliinae</taxon>
        <taxon>Lolium</taxon>
    </lineage>
</organism>
<accession>A0AAD8UX52</accession>
<protein>
    <submittedName>
        <fullName evidence="4">Uncharacterized protein</fullName>
    </submittedName>
</protein>
<proteinExistence type="predicted"/>
<sequence length="404" mass="42995">MVKKKIPSAAASSTSVGAAARSSSVLAKEVAPNAPPPAPAPPAPPSSTAKPGDWTASTVTKRDEKRSRSLGLISSDEGNVIFPASEDFHNLPNDTSEGRGSSEPVDFRTVEHTSPFNEPDDPINSETAHANFPPSAGDTCDTEGSVRNDDADHNAFVDAAVEETRASPMKRSIGGFADEDDLLDFDDTFIEPPPKKARSDAVSPAAAASEASALKAAPVMQASTASSLSKGKDALCCDSFSRPSPLFTSLEADKIRLQEEARSSSSKLDGAIKKAAVARQEVDSLKEELNKLKERLKEEEARAAEKDELLRQSALALLVAIFPPFVPIPSAARIVLWLVIVFIIAALAWSSHVVLAISPTVGDFHQLGDGFRLFASKFFYVTFASDTIAESVDCSVYRYIFGSV</sequence>
<evidence type="ECO:0000256" key="2">
    <source>
        <dbReference type="SAM" id="MobiDB-lite"/>
    </source>
</evidence>
<evidence type="ECO:0000313" key="4">
    <source>
        <dbReference type="EMBL" id="KAK1558004.1"/>
    </source>
</evidence>
<feature type="region of interest" description="Disordered" evidence="2">
    <location>
        <begin position="185"/>
        <end position="208"/>
    </location>
</feature>
<evidence type="ECO:0000313" key="5">
    <source>
        <dbReference type="Proteomes" id="UP001231189"/>
    </source>
</evidence>
<name>A0AAD8UX52_LOLMU</name>
<feature type="region of interest" description="Disordered" evidence="2">
    <location>
        <begin position="1"/>
        <end position="150"/>
    </location>
</feature>
<evidence type="ECO:0000256" key="1">
    <source>
        <dbReference type="SAM" id="Coils"/>
    </source>
</evidence>
<feature type="compositionally biased region" description="Low complexity" evidence="2">
    <location>
        <begin position="8"/>
        <end position="27"/>
    </location>
</feature>
<keyword evidence="3" id="KW-0472">Membrane</keyword>
<keyword evidence="5" id="KW-1185">Reference proteome</keyword>
<feature type="coiled-coil region" evidence="1">
    <location>
        <begin position="268"/>
        <end position="309"/>
    </location>
</feature>
<feature type="compositionally biased region" description="Pro residues" evidence="2">
    <location>
        <begin position="33"/>
        <end position="45"/>
    </location>
</feature>
<feature type="transmembrane region" description="Helical" evidence="3">
    <location>
        <begin position="334"/>
        <end position="357"/>
    </location>
</feature>
<evidence type="ECO:0000256" key="3">
    <source>
        <dbReference type="SAM" id="Phobius"/>
    </source>
</evidence>
<keyword evidence="3" id="KW-1133">Transmembrane helix</keyword>
<keyword evidence="3" id="KW-0812">Transmembrane</keyword>
<dbReference type="EMBL" id="JAUUTY010001480">
    <property type="protein sequence ID" value="KAK1558004.1"/>
    <property type="molecule type" value="Genomic_DNA"/>
</dbReference>
<dbReference type="Proteomes" id="UP001231189">
    <property type="component" value="Unassembled WGS sequence"/>
</dbReference>